<dbReference type="Pfam" id="PF00501">
    <property type="entry name" value="AMP-binding"/>
    <property type="match status" value="1"/>
</dbReference>
<dbReference type="STRING" id="861299.J421_2604"/>
<dbReference type="InterPro" id="IPR025110">
    <property type="entry name" value="AMP-bd_C"/>
</dbReference>
<dbReference type="InterPro" id="IPR045851">
    <property type="entry name" value="AMP-bd_C_sf"/>
</dbReference>
<feature type="domain" description="AMP-binding enzyme C-terminal" evidence="3">
    <location>
        <begin position="436"/>
        <end position="511"/>
    </location>
</feature>
<dbReference type="SUPFAM" id="SSF56801">
    <property type="entry name" value="Acetyl-CoA synthetase-like"/>
    <property type="match status" value="1"/>
</dbReference>
<reference evidence="4 5" key="1">
    <citation type="journal article" date="2014" name="Genome Announc.">
        <title>Genome Sequence and Methylome of Soil Bacterium Gemmatirosa kalamazoonensis KBS708T, a Member of the Rarely Cultivated Gemmatimonadetes Phylum.</title>
        <authorList>
            <person name="Debruyn J.M."/>
            <person name="Radosevich M."/>
            <person name="Wommack K.E."/>
            <person name="Polson S.W."/>
            <person name="Hauser L.J."/>
            <person name="Fawaz M.N."/>
            <person name="Korlach J."/>
            <person name="Tsai Y.C."/>
        </authorList>
    </citation>
    <scope>NUCLEOTIDE SEQUENCE [LARGE SCALE GENOMIC DNA]</scope>
    <source>
        <strain evidence="4 5">KBS708</strain>
    </source>
</reference>
<dbReference type="KEGG" id="gba:J421_2604"/>
<dbReference type="Pfam" id="PF13193">
    <property type="entry name" value="AMP-binding_C"/>
    <property type="match status" value="1"/>
</dbReference>
<name>W0RH77_9BACT</name>
<dbReference type="EMBL" id="CP007128">
    <property type="protein sequence ID" value="AHG90141.1"/>
    <property type="molecule type" value="Genomic_DNA"/>
</dbReference>
<dbReference type="InterPro" id="IPR042099">
    <property type="entry name" value="ANL_N_sf"/>
</dbReference>
<evidence type="ECO:0000313" key="5">
    <source>
        <dbReference type="Proteomes" id="UP000019151"/>
    </source>
</evidence>
<dbReference type="InterPro" id="IPR000873">
    <property type="entry name" value="AMP-dep_synth/lig_dom"/>
</dbReference>
<gene>
    <name evidence="4" type="ORF">J421_2604</name>
</gene>
<dbReference type="InterPro" id="IPR050237">
    <property type="entry name" value="ATP-dep_AMP-bd_enzyme"/>
</dbReference>
<organism evidence="4 5">
    <name type="scientific">Gemmatirosa kalamazoonensis</name>
    <dbReference type="NCBI Taxonomy" id="861299"/>
    <lineage>
        <taxon>Bacteria</taxon>
        <taxon>Pseudomonadati</taxon>
        <taxon>Gemmatimonadota</taxon>
        <taxon>Gemmatimonadia</taxon>
        <taxon>Gemmatimonadales</taxon>
        <taxon>Gemmatimonadaceae</taxon>
        <taxon>Gemmatirosa</taxon>
    </lineage>
</organism>
<feature type="domain" description="AMP-dependent synthetase/ligase" evidence="2">
    <location>
        <begin position="11"/>
        <end position="384"/>
    </location>
</feature>
<dbReference type="Gene3D" id="3.40.50.12780">
    <property type="entry name" value="N-terminal domain of ligase-like"/>
    <property type="match status" value="1"/>
</dbReference>
<keyword evidence="5" id="KW-1185">Reference proteome</keyword>
<dbReference type="Proteomes" id="UP000019151">
    <property type="component" value="Chromosome"/>
</dbReference>
<keyword evidence="1" id="KW-1133">Transmembrane helix</keyword>
<keyword evidence="1" id="KW-0812">Transmembrane</keyword>
<keyword evidence="1" id="KW-0472">Membrane</keyword>
<dbReference type="GO" id="GO:0016878">
    <property type="term" value="F:acid-thiol ligase activity"/>
    <property type="evidence" value="ECO:0007669"/>
    <property type="project" value="UniProtKB-ARBA"/>
</dbReference>
<dbReference type="PATRIC" id="fig|861299.3.peg.2652"/>
<proteinExistence type="predicted"/>
<evidence type="ECO:0000259" key="2">
    <source>
        <dbReference type="Pfam" id="PF00501"/>
    </source>
</evidence>
<dbReference type="InterPro" id="IPR020845">
    <property type="entry name" value="AMP-binding_CS"/>
</dbReference>
<sequence>MAENWTLAQVFARRAHEHPERLAAVAANGRTLTYGQLDARASAMAAALSELGIGAGDRIAVNMPNCLEWLVALGATAKLGAVVVPVSPRLNFHELKYQLRHAEVSCAFTVERLGGIDFLQIFEQFITELPDLQYLVTVGDEDLWYDDRIFQFEDLLSKGEGRPAPSGADVGDDADVALIYTSGTTGKPKGVRLGHRGVVETAVRTGEAIEIDPTDRVFAAVPIFAIFGFSVAVGVLASGATLVLQPEFDARDALALIVRERVTVLHGVPTTFHLLMREPSFDGARLRQAGLRTGIVAGSPVSEDLVRRIRRWCDVQVAYGLTETGPTVTVTCFADPADKRATTVGRPLPGVEVMAVDVLTGQLHGPAEAVGEIAVRGPGLMLGYARMPGETARSFTPEGFFLTGDLGIIDEDGYLRVIGRRKETILRGGFQIFPREVEDRLRAHPGVDDVCVIGVPHDVLGELICACIVPVEGAVITGNEIKAFARDTMADFKVPDIVRFFDAFPMTGSGKVRRRELERTVALDPTVLTGT</sequence>
<keyword evidence="4" id="KW-0436">Ligase</keyword>
<protein>
    <submittedName>
        <fullName evidence="4">AMP-dependent synthetase and ligase</fullName>
    </submittedName>
</protein>
<dbReference type="PANTHER" id="PTHR43767">
    <property type="entry name" value="LONG-CHAIN-FATTY-ACID--COA LIGASE"/>
    <property type="match status" value="1"/>
</dbReference>
<dbReference type="HOGENOM" id="CLU_000022_59_7_0"/>
<evidence type="ECO:0000313" key="4">
    <source>
        <dbReference type="EMBL" id="AHG90141.1"/>
    </source>
</evidence>
<evidence type="ECO:0000259" key="3">
    <source>
        <dbReference type="Pfam" id="PF13193"/>
    </source>
</evidence>
<dbReference type="Gene3D" id="3.30.300.30">
    <property type="match status" value="1"/>
</dbReference>
<dbReference type="OrthoDB" id="9803968at2"/>
<dbReference type="InParanoid" id="W0RH77"/>
<feature type="transmembrane region" description="Helical" evidence="1">
    <location>
        <begin position="217"/>
        <end position="244"/>
    </location>
</feature>
<dbReference type="eggNOG" id="COG0318">
    <property type="taxonomic scope" value="Bacteria"/>
</dbReference>
<dbReference type="AlphaFoldDB" id="W0RH77"/>
<dbReference type="FunCoup" id="W0RH77">
    <property type="interactions" value="319"/>
</dbReference>
<evidence type="ECO:0000256" key="1">
    <source>
        <dbReference type="SAM" id="Phobius"/>
    </source>
</evidence>
<dbReference type="PANTHER" id="PTHR43767:SF1">
    <property type="entry name" value="NONRIBOSOMAL PEPTIDE SYNTHASE PES1 (EUROFUNG)-RELATED"/>
    <property type="match status" value="1"/>
</dbReference>
<accession>W0RH77</accession>
<dbReference type="PROSITE" id="PS00455">
    <property type="entry name" value="AMP_BINDING"/>
    <property type="match status" value="1"/>
</dbReference>
<dbReference type="RefSeq" id="WP_025411614.1">
    <property type="nucleotide sequence ID" value="NZ_CP007128.1"/>
</dbReference>